<evidence type="ECO:0000313" key="2">
    <source>
        <dbReference type="Proteomes" id="UP001140949"/>
    </source>
</evidence>
<dbReference type="AlphaFoldDB" id="A0AAX6IIZ9"/>
<gene>
    <name evidence="1" type="ORF">M6B38_250210</name>
</gene>
<reference evidence="1" key="2">
    <citation type="submission" date="2023-04" db="EMBL/GenBank/DDBJ databases">
        <authorList>
            <person name="Bruccoleri R.E."/>
            <person name="Oakeley E.J."/>
            <person name="Faust A.-M."/>
            <person name="Dessus-Babus S."/>
            <person name="Altorfer M."/>
            <person name="Burckhardt D."/>
            <person name="Oertli M."/>
            <person name="Naumann U."/>
            <person name="Petersen F."/>
            <person name="Wong J."/>
        </authorList>
    </citation>
    <scope>NUCLEOTIDE SEQUENCE</scope>
    <source>
        <strain evidence="1">GSM-AAB239-AS_SAM_17_03QT</strain>
        <tissue evidence="1">Leaf</tissue>
    </source>
</reference>
<dbReference type="Pfam" id="PF14299">
    <property type="entry name" value="PP2"/>
    <property type="match status" value="1"/>
</dbReference>
<dbReference type="Proteomes" id="UP001140949">
    <property type="component" value="Unassembled WGS sequence"/>
</dbReference>
<keyword evidence="2" id="KW-1185">Reference proteome</keyword>
<reference evidence="1" key="1">
    <citation type="journal article" date="2023" name="GigaByte">
        <title>Genome assembly of the bearded iris, Iris pallida Lam.</title>
        <authorList>
            <person name="Bruccoleri R.E."/>
            <person name="Oakeley E.J."/>
            <person name="Faust A.M.E."/>
            <person name="Altorfer M."/>
            <person name="Dessus-Babus S."/>
            <person name="Burckhardt D."/>
            <person name="Oertli M."/>
            <person name="Naumann U."/>
            <person name="Petersen F."/>
            <person name="Wong J."/>
        </authorList>
    </citation>
    <scope>NUCLEOTIDE SEQUENCE</scope>
    <source>
        <strain evidence="1">GSM-AAB239-AS_SAM_17_03QT</strain>
    </source>
</reference>
<proteinExistence type="predicted"/>
<protein>
    <submittedName>
        <fullName evidence="1">Protein PHLOEM PROTEIN 2-LIKE A1-like</fullName>
    </submittedName>
</protein>
<dbReference type="InterPro" id="IPR025886">
    <property type="entry name" value="PP2-like"/>
</dbReference>
<sequence>MLFARDLQITWSEDQKYWQWVCLKETCDMEIEAASLLNVCWLEIHGRFDTSLLSPGATYDVSFVVMMELGYGWATPVNLRLALPDGSVQQRRESLLDRPRGQWIELKAGELAARKDQAGQMEFSLYEYEGGQWKRGLIVKGVLVRPKK</sequence>
<evidence type="ECO:0000313" key="1">
    <source>
        <dbReference type="EMBL" id="KAJ6853290.1"/>
    </source>
</evidence>
<dbReference type="PANTHER" id="PTHR48478">
    <property type="entry name" value="LECTIN-LIKE"/>
    <property type="match status" value="1"/>
</dbReference>
<dbReference type="EMBL" id="JANAVB010000800">
    <property type="protein sequence ID" value="KAJ6853290.1"/>
    <property type="molecule type" value="Genomic_DNA"/>
</dbReference>
<dbReference type="GO" id="GO:0030246">
    <property type="term" value="F:carbohydrate binding"/>
    <property type="evidence" value="ECO:0007669"/>
    <property type="project" value="InterPro"/>
</dbReference>
<dbReference type="PANTHER" id="PTHR48478:SF1">
    <property type="entry name" value="LECTIN-LIKE"/>
    <property type="match status" value="1"/>
</dbReference>
<accession>A0AAX6IIZ9</accession>
<dbReference type="InterPro" id="IPR052147">
    <property type="entry name" value="PP2-like/Lectin"/>
</dbReference>
<organism evidence="1 2">
    <name type="scientific">Iris pallida</name>
    <name type="common">Sweet iris</name>
    <dbReference type="NCBI Taxonomy" id="29817"/>
    <lineage>
        <taxon>Eukaryota</taxon>
        <taxon>Viridiplantae</taxon>
        <taxon>Streptophyta</taxon>
        <taxon>Embryophyta</taxon>
        <taxon>Tracheophyta</taxon>
        <taxon>Spermatophyta</taxon>
        <taxon>Magnoliopsida</taxon>
        <taxon>Liliopsida</taxon>
        <taxon>Asparagales</taxon>
        <taxon>Iridaceae</taxon>
        <taxon>Iridoideae</taxon>
        <taxon>Irideae</taxon>
        <taxon>Iris</taxon>
    </lineage>
</organism>
<comment type="caution">
    <text evidence="1">The sequence shown here is derived from an EMBL/GenBank/DDBJ whole genome shotgun (WGS) entry which is preliminary data.</text>
</comment>
<name>A0AAX6IIZ9_IRIPA</name>